<proteinExistence type="predicted"/>
<dbReference type="GO" id="GO:0003959">
    <property type="term" value="F:NADPH dehydrogenase activity"/>
    <property type="evidence" value="ECO:0007669"/>
    <property type="project" value="InterPro"/>
</dbReference>
<keyword evidence="3" id="KW-0288">FMN</keyword>
<accession>A0A558EQR0</accession>
<dbReference type="AlphaFoldDB" id="A0A558EQR0"/>
<keyword evidence="4" id="KW-0521">NADP</keyword>
<dbReference type="InterPro" id="IPR044152">
    <property type="entry name" value="YqjM-like"/>
</dbReference>
<organism evidence="7 8">
    <name type="scientific">Denitromonas halophila</name>
    <dbReference type="NCBI Taxonomy" id="1629404"/>
    <lineage>
        <taxon>Bacteria</taxon>
        <taxon>Pseudomonadati</taxon>
        <taxon>Pseudomonadota</taxon>
        <taxon>Betaproteobacteria</taxon>
        <taxon>Rhodocyclales</taxon>
        <taxon>Zoogloeaceae</taxon>
        <taxon>Denitromonas</taxon>
    </lineage>
</organism>
<comment type="caution">
    <text evidence="7">The sequence shown here is derived from an EMBL/GenBank/DDBJ whole genome shotgun (WGS) entry which is preliminary data.</text>
</comment>
<dbReference type="CDD" id="cd02932">
    <property type="entry name" value="OYE_YqiM_FMN"/>
    <property type="match status" value="1"/>
</dbReference>
<evidence type="ECO:0000259" key="6">
    <source>
        <dbReference type="Pfam" id="PF00724"/>
    </source>
</evidence>
<dbReference type="EMBL" id="VMNI01000013">
    <property type="protein sequence ID" value="TVO75439.1"/>
    <property type="molecule type" value="Genomic_DNA"/>
</dbReference>
<gene>
    <name evidence="7" type="ORF">FHP89_13905</name>
</gene>
<protein>
    <submittedName>
        <fullName evidence="7">NADH:flavin oxidoreductase/NADH oxidase</fullName>
    </submittedName>
</protein>
<dbReference type="Pfam" id="PF00724">
    <property type="entry name" value="Oxidored_FMN"/>
    <property type="match status" value="1"/>
</dbReference>
<dbReference type="GO" id="GO:0010181">
    <property type="term" value="F:FMN binding"/>
    <property type="evidence" value="ECO:0007669"/>
    <property type="project" value="InterPro"/>
</dbReference>
<sequence length="372" mass="39495">MSALFSPLRIGQLDFSNRVFVAPMCQYSGVDGLPSDWHCQHYGSLAVGGAGAITLEATAVAPEGRITNGCLGLWNDAQASALAQLINSLRRLSPTRLGIQLSHAGRKASCHPPWAGGEALAQGGWPIVAPSAIAFGPNRSLPSAMTEADFEQISQAFEDGARRALRAGFDYLELHLAHGYLLSSFLSPLANCRGDRYGGPLSNRMRFPLEVVSKVRAVWPDSKPLGVRVNAHDWCDGGAGFEDTLALCHALKSAGVDFVCVSAGAVVDGTRISATPGYLFEYARRVREATGMVTRAVGLIHDSQLAEQALCDGVADCVAVARAMLFDPRWALKAAYLLGEGARFPPQMMLASPERWPGAEAALSGMRSGTLG</sequence>
<evidence type="ECO:0000256" key="5">
    <source>
        <dbReference type="ARBA" id="ARBA00023002"/>
    </source>
</evidence>
<dbReference type="Proteomes" id="UP000318349">
    <property type="component" value="Unassembled WGS sequence"/>
</dbReference>
<dbReference type="PANTHER" id="PTHR43303:SF4">
    <property type="entry name" value="NADPH DEHYDROGENASE C23G7.10C-RELATED"/>
    <property type="match status" value="1"/>
</dbReference>
<evidence type="ECO:0000313" key="7">
    <source>
        <dbReference type="EMBL" id="TVO75439.1"/>
    </source>
</evidence>
<evidence type="ECO:0000256" key="4">
    <source>
        <dbReference type="ARBA" id="ARBA00022857"/>
    </source>
</evidence>
<dbReference type="PANTHER" id="PTHR43303">
    <property type="entry name" value="NADPH DEHYDROGENASE C23G7.10C-RELATED"/>
    <property type="match status" value="1"/>
</dbReference>
<evidence type="ECO:0000256" key="2">
    <source>
        <dbReference type="ARBA" id="ARBA00022630"/>
    </source>
</evidence>
<feature type="domain" description="NADH:flavin oxidoreductase/NADH oxidase N-terminal" evidence="6">
    <location>
        <begin position="4"/>
        <end position="336"/>
    </location>
</feature>
<keyword evidence="5" id="KW-0560">Oxidoreductase</keyword>
<evidence type="ECO:0000313" key="8">
    <source>
        <dbReference type="Proteomes" id="UP000318349"/>
    </source>
</evidence>
<dbReference type="SUPFAM" id="SSF51395">
    <property type="entry name" value="FMN-linked oxidoreductases"/>
    <property type="match status" value="1"/>
</dbReference>
<dbReference type="Gene3D" id="3.20.20.70">
    <property type="entry name" value="Aldolase class I"/>
    <property type="match status" value="1"/>
</dbReference>
<evidence type="ECO:0000256" key="3">
    <source>
        <dbReference type="ARBA" id="ARBA00022643"/>
    </source>
</evidence>
<dbReference type="GO" id="GO:0050661">
    <property type="term" value="F:NADP binding"/>
    <property type="evidence" value="ECO:0007669"/>
    <property type="project" value="InterPro"/>
</dbReference>
<reference evidence="7 8" key="1">
    <citation type="submission" date="2019-07" db="EMBL/GenBank/DDBJ databases">
        <title>The pathways for chlorine oxyanion respiration interact through the shared metabolite chlorate.</title>
        <authorList>
            <person name="Barnum T.P."/>
            <person name="Cheng Y."/>
            <person name="Hill K.A."/>
            <person name="Lucas L.N."/>
            <person name="Carlson H.K."/>
            <person name="Coates J.D."/>
        </authorList>
    </citation>
    <scope>NUCLEOTIDE SEQUENCE [LARGE SCALE GENOMIC DNA]</scope>
    <source>
        <strain evidence="7 8">SFB-1</strain>
    </source>
</reference>
<comment type="cofactor">
    <cofactor evidence="1">
        <name>FMN</name>
        <dbReference type="ChEBI" id="CHEBI:58210"/>
    </cofactor>
</comment>
<dbReference type="InterPro" id="IPR013785">
    <property type="entry name" value="Aldolase_TIM"/>
</dbReference>
<dbReference type="InterPro" id="IPR001155">
    <property type="entry name" value="OxRdtase_FMN_N"/>
</dbReference>
<keyword evidence="2" id="KW-0285">Flavoprotein</keyword>
<name>A0A558EQR0_9RHOO</name>
<evidence type="ECO:0000256" key="1">
    <source>
        <dbReference type="ARBA" id="ARBA00001917"/>
    </source>
</evidence>